<dbReference type="InterPro" id="IPR029068">
    <property type="entry name" value="Glyas_Bleomycin-R_OHBP_Dase"/>
</dbReference>
<dbReference type="SUPFAM" id="SSF54593">
    <property type="entry name" value="Glyoxalase/Bleomycin resistance protein/Dihydroxybiphenyl dioxygenase"/>
    <property type="match status" value="2"/>
</dbReference>
<keyword evidence="3" id="KW-0223">Dioxygenase</keyword>
<accession>A0A1G9EV92</accession>
<reference evidence="4" key="1">
    <citation type="submission" date="2016-10" db="EMBL/GenBank/DDBJ databases">
        <authorList>
            <person name="Varghese N."/>
            <person name="Submissions S."/>
        </authorList>
    </citation>
    <scope>NUCLEOTIDE SEQUENCE [LARGE SCALE GENOMIC DNA]</scope>
    <source>
        <strain evidence="4">B4,CECT 8067,JCM 17497</strain>
    </source>
</reference>
<name>A0A1G9EV92_9EURY</name>
<proteinExistence type="predicted"/>
<feature type="domain" description="VOC" evidence="2">
    <location>
        <begin position="171"/>
        <end position="285"/>
    </location>
</feature>
<gene>
    <name evidence="3" type="ORF">SAMN04515672_3992</name>
</gene>
<dbReference type="CDD" id="cd16359">
    <property type="entry name" value="VOC_BsCatE_like_C"/>
    <property type="match status" value="1"/>
</dbReference>
<evidence type="ECO:0000256" key="1">
    <source>
        <dbReference type="ARBA" id="ARBA00022723"/>
    </source>
</evidence>
<keyword evidence="1" id="KW-0479">Metal-binding</keyword>
<dbReference type="AlphaFoldDB" id="A0A1G9EV92"/>
<keyword evidence="4" id="KW-1185">Reference proteome</keyword>
<dbReference type="OrthoDB" id="37941at2157"/>
<dbReference type="EMBL" id="FNFE01000007">
    <property type="protein sequence ID" value="SDK80059.1"/>
    <property type="molecule type" value="Genomic_DNA"/>
</dbReference>
<sequence>MNDAIGLLPDSSRIGRAALTVGDESAVIDFYRDIVGLEQLTREASTTALGVDGRSLLEVRYDADAHPRPEDATGLFHNAFRVPTREALGDALARIRDGWELTGASDHGVSEALYCTDPEGNGVEIYRDRPRKDWPRDDDGSLEIGSWPLDLADLAAAASDESVSTAPAETSLGHVHLEVSSLDDAREFYVDTLGFDVMVSAPSALFLAAGGYHHHLGLNTWNRRSVPSTADHRGLAWFELVVPSSDALAPIRRRLEDRGVPVADRDEGFEIADPDGITVRLVAES</sequence>
<evidence type="ECO:0000313" key="3">
    <source>
        <dbReference type="EMBL" id="SDK80059.1"/>
    </source>
</evidence>
<dbReference type="STRING" id="1095776.SAMN04515672_3992"/>
<dbReference type="PROSITE" id="PS00934">
    <property type="entry name" value="GLYOXALASE_I_1"/>
    <property type="match status" value="1"/>
</dbReference>
<dbReference type="PROSITE" id="PS51819">
    <property type="entry name" value="VOC"/>
    <property type="match status" value="2"/>
</dbReference>
<dbReference type="GO" id="GO:0046872">
    <property type="term" value="F:metal ion binding"/>
    <property type="evidence" value="ECO:0007669"/>
    <property type="project" value="UniProtKB-KW"/>
</dbReference>
<feature type="domain" description="VOC" evidence="2">
    <location>
        <begin position="13"/>
        <end position="128"/>
    </location>
</feature>
<keyword evidence="3" id="KW-0560">Oxidoreductase</keyword>
<dbReference type="PANTHER" id="PTHR43279:SF1">
    <property type="entry name" value="CATECHOL-2,3-DIOXYGENASE"/>
    <property type="match status" value="1"/>
</dbReference>
<dbReference type="GO" id="GO:0004462">
    <property type="term" value="F:lactoylglutathione lyase activity"/>
    <property type="evidence" value="ECO:0007669"/>
    <property type="project" value="InterPro"/>
</dbReference>
<dbReference type="InterPro" id="IPR018146">
    <property type="entry name" value="Glyoxalase_1_CS"/>
</dbReference>
<evidence type="ECO:0000259" key="2">
    <source>
        <dbReference type="PROSITE" id="PS51819"/>
    </source>
</evidence>
<dbReference type="Pfam" id="PF00903">
    <property type="entry name" value="Glyoxalase"/>
    <property type="match status" value="2"/>
</dbReference>
<organism evidence="3 4">
    <name type="scientific">Natronorubrum texcoconense</name>
    <dbReference type="NCBI Taxonomy" id="1095776"/>
    <lineage>
        <taxon>Archaea</taxon>
        <taxon>Methanobacteriati</taxon>
        <taxon>Methanobacteriota</taxon>
        <taxon>Stenosarchaea group</taxon>
        <taxon>Halobacteria</taxon>
        <taxon>Halobacteriales</taxon>
        <taxon>Natrialbaceae</taxon>
        <taxon>Natronorubrum</taxon>
    </lineage>
</organism>
<dbReference type="InterPro" id="IPR037523">
    <property type="entry name" value="VOC_core"/>
</dbReference>
<dbReference type="Gene3D" id="3.10.180.10">
    <property type="entry name" value="2,3-Dihydroxybiphenyl 1,2-Dioxygenase, domain 1"/>
    <property type="match status" value="2"/>
</dbReference>
<dbReference type="InterPro" id="IPR004360">
    <property type="entry name" value="Glyas_Fos-R_dOase_dom"/>
</dbReference>
<dbReference type="RefSeq" id="WP_090311353.1">
    <property type="nucleotide sequence ID" value="NZ_FNFE01000007.1"/>
</dbReference>
<dbReference type="Proteomes" id="UP000198882">
    <property type="component" value="Unassembled WGS sequence"/>
</dbReference>
<evidence type="ECO:0000313" key="4">
    <source>
        <dbReference type="Proteomes" id="UP000198882"/>
    </source>
</evidence>
<dbReference type="GO" id="GO:0051213">
    <property type="term" value="F:dioxygenase activity"/>
    <property type="evidence" value="ECO:0007669"/>
    <property type="project" value="UniProtKB-KW"/>
</dbReference>
<dbReference type="PANTHER" id="PTHR43279">
    <property type="entry name" value="CATECHOL-2,3-DIOXYGENASE"/>
    <property type="match status" value="1"/>
</dbReference>
<protein>
    <submittedName>
        <fullName evidence="3">Catechol 2,3-dioxygenase</fullName>
    </submittedName>
</protein>